<feature type="region of interest" description="Disordered" evidence="1">
    <location>
        <begin position="32"/>
        <end position="79"/>
    </location>
</feature>
<comment type="caution">
    <text evidence="3">The sequence shown here is derived from an EMBL/GenBank/DDBJ whole genome shotgun (WGS) entry which is preliminary data.</text>
</comment>
<protein>
    <submittedName>
        <fullName evidence="3">Uncharacterized protein</fullName>
    </submittedName>
</protein>
<keyword evidence="4" id="KW-1185">Reference proteome</keyword>
<dbReference type="AlphaFoldDB" id="A0A5N5W486"/>
<organism evidence="3 4">
    <name type="scientific">Streptomyces mobaraensis</name>
    <name type="common">Streptoverticillium mobaraense</name>
    <dbReference type="NCBI Taxonomy" id="35621"/>
    <lineage>
        <taxon>Bacteria</taxon>
        <taxon>Bacillati</taxon>
        <taxon>Actinomycetota</taxon>
        <taxon>Actinomycetes</taxon>
        <taxon>Kitasatosporales</taxon>
        <taxon>Streptomycetaceae</taxon>
        <taxon>Streptomyces</taxon>
    </lineage>
</organism>
<dbReference type="Proteomes" id="UP000327000">
    <property type="component" value="Unassembled WGS sequence"/>
</dbReference>
<sequence length="196" mass="21489">MPPRAVRGVVQQRRTGRAGRLACTSCRACPQAGCQGRGRRWTGRRPAPGADGRPSGVRSGRAVRRPPVRREATWPAPRRRGRRTRAWSSWLSYLARRCLGSESGTGRAELVQVGESLGLDIRAGAQRHVRFAKSVTRRARTVRTDGRVAPRLLICPKPMKGIAVFGGAGPFPFVIHAVYTFLLLRFSPSPRVECGG</sequence>
<evidence type="ECO:0000256" key="2">
    <source>
        <dbReference type="SAM" id="Phobius"/>
    </source>
</evidence>
<keyword evidence="2" id="KW-0812">Transmembrane</keyword>
<keyword evidence="2" id="KW-1133">Transmembrane helix</keyword>
<evidence type="ECO:0000313" key="3">
    <source>
        <dbReference type="EMBL" id="KAB7839517.1"/>
    </source>
</evidence>
<evidence type="ECO:0000313" key="4">
    <source>
        <dbReference type="Proteomes" id="UP000327000"/>
    </source>
</evidence>
<dbReference type="EMBL" id="VOKX01000070">
    <property type="protein sequence ID" value="KAB7839517.1"/>
    <property type="molecule type" value="Genomic_DNA"/>
</dbReference>
<reference evidence="3 4" key="1">
    <citation type="journal article" date="2019" name="Microb. Cell Fact.">
        <title>Exploring novel herbicidin analogues by transcriptional regulator overexpression and MS/MS molecular networking.</title>
        <authorList>
            <person name="Shi Y."/>
            <person name="Gu R."/>
            <person name="Li Y."/>
            <person name="Wang X."/>
            <person name="Ren W."/>
            <person name="Li X."/>
            <person name="Wang L."/>
            <person name="Xie Y."/>
            <person name="Hong B."/>
        </authorList>
    </citation>
    <scope>NUCLEOTIDE SEQUENCE [LARGE SCALE GENOMIC DNA]</scope>
    <source>
        <strain evidence="3 4">US-43</strain>
    </source>
</reference>
<feature type="transmembrane region" description="Helical" evidence="2">
    <location>
        <begin position="161"/>
        <end position="182"/>
    </location>
</feature>
<keyword evidence="2" id="KW-0472">Membrane</keyword>
<evidence type="ECO:0000256" key="1">
    <source>
        <dbReference type="SAM" id="MobiDB-lite"/>
    </source>
</evidence>
<proteinExistence type="predicted"/>
<accession>A0A5N5W486</accession>
<name>A0A5N5W486_STRMB</name>
<gene>
    <name evidence="3" type="ORF">FRZ00_21515</name>
</gene>